<evidence type="ECO:0000313" key="2">
    <source>
        <dbReference type="EMBL" id="CAA9297744.1"/>
    </source>
</evidence>
<reference evidence="2" key="1">
    <citation type="submission" date="2020-02" db="EMBL/GenBank/DDBJ databases">
        <authorList>
            <person name="Meier V. D."/>
        </authorList>
    </citation>
    <scope>NUCLEOTIDE SEQUENCE</scope>
    <source>
        <strain evidence="2">AVDCRST_MAG77</strain>
    </source>
</reference>
<keyword evidence="2" id="KW-0560">Oxidoreductase</keyword>
<gene>
    <name evidence="2" type="ORF">AVDCRST_MAG77-5308</name>
</gene>
<dbReference type="InterPro" id="IPR015939">
    <property type="entry name" value="Fum_Rdtase/Succ_DH_flav-like_C"/>
</dbReference>
<dbReference type="GO" id="GO:0008734">
    <property type="term" value="F:L-aspartate oxidase activity"/>
    <property type="evidence" value="ECO:0007669"/>
    <property type="project" value="UniProtKB-EC"/>
</dbReference>
<dbReference type="Pfam" id="PF02910">
    <property type="entry name" value="Succ_DH_flav_C"/>
    <property type="match status" value="1"/>
</dbReference>
<dbReference type="InterPro" id="IPR037099">
    <property type="entry name" value="Fum_R/Succ_DH_flav-like_C_sf"/>
</dbReference>
<feature type="domain" description="Fumarate reductase/succinate dehydrogenase flavoprotein-like C-terminal" evidence="1">
    <location>
        <begin position="1"/>
        <end position="33"/>
    </location>
</feature>
<evidence type="ECO:0000259" key="1">
    <source>
        <dbReference type="Pfam" id="PF02910"/>
    </source>
</evidence>
<organism evidence="2">
    <name type="scientific">uncultured Chloroflexota bacterium</name>
    <dbReference type="NCBI Taxonomy" id="166587"/>
    <lineage>
        <taxon>Bacteria</taxon>
        <taxon>Bacillati</taxon>
        <taxon>Chloroflexota</taxon>
        <taxon>environmental samples</taxon>
    </lineage>
</organism>
<dbReference type="EMBL" id="CADCTC010000278">
    <property type="protein sequence ID" value="CAA9297744.1"/>
    <property type="molecule type" value="Genomic_DNA"/>
</dbReference>
<accession>A0A6J4K7S5</accession>
<sequence length="67" mass="7330">MLLSARAIAQAALFREESRGAHFRSDFPDTDAALDGMHLVHDGRRGGWRLTTLPDALGRSEPAEVGR</sequence>
<dbReference type="Gene3D" id="1.20.58.100">
    <property type="entry name" value="Fumarate reductase/succinate dehydrogenase flavoprotein-like, C-terminal domain"/>
    <property type="match status" value="1"/>
</dbReference>
<dbReference type="SUPFAM" id="SSF46977">
    <property type="entry name" value="Succinate dehydrogenase/fumarate reductase flavoprotein C-terminal domain"/>
    <property type="match status" value="1"/>
</dbReference>
<proteinExistence type="predicted"/>
<dbReference type="EC" id="1.4.3.16" evidence="2"/>
<name>A0A6J4K7S5_9CHLR</name>
<protein>
    <submittedName>
        <fullName evidence="2">L-aspartate oxidase</fullName>
        <ecNumber evidence="2">1.4.3.16</ecNumber>
    </submittedName>
</protein>
<dbReference type="AlphaFoldDB" id="A0A6J4K7S5"/>